<evidence type="ECO:0000313" key="1">
    <source>
        <dbReference type="EMBL" id="CAI0434418.1"/>
    </source>
</evidence>
<accession>A0AAV0LK55</accession>
<dbReference type="Proteomes" id="UP001154282">
    <property type="component" value="Unassembled WGS sequence"/>
</dbReference>
<evidence type="ECO:0000313" key="2">
    <source>
        <dbReference type="Proteomes" id="UP001154282"/>
    </source>
</evidence>
<keyword evidence="2" id="KW-1185">Reference proteome</keyword>
<reference evidence="1" key="1">
    <citation type="submission" date="2022-08" db="EMBL/GenBank/DDBJ databases">
        <authorList>
            <person name="Gutierrez-Valencia J."/>
        </authorList>
    </citation>
    <scope>NUCLEOTIDE SEQUENCE</scope>
</reference>
<comment type="caution">
    <text evidence="1">The sequence shown here is derived from an EMBL/GenBank/DDBJ whole genome shotgun (WGS) entry which is preliminary data.</text>
</comment>
<protein>
    <submittedName>
        <fullName evidence="1">Uncharacterized protein</fullName>
    </submittedName>
</protein>
<dbReference type="AlphaFoldDB" id="A0AAV0LK55"/>
<dbReference type="EMBL" id="CAMGYJ010000006">
    <property type="protein sequence ID" value="CAI0434418.1"/>
    <property type="molecule type" value="Genomic_DNA"/>
</dbReference>
<organism evidence="1 2">
    <name type="scientific">Linum tenue</name>
    <dbReference type="NCBI Taxonomy" id="586396"/>
    <lineage>
        <taxon>Eukaryota</taxon>
        <taxon>Viridiplantae</taxon>
        <taxon>Streptophyta</taxon>
        <taxon>Embryophyta</taxon>
        <taxon>Tracheophyta</taxon>
        <taxon>Spermatophyta</taxon>
        <taxon>Magnoliopsida</taxon>
        <taxon>eudicotyledons</taxon>
        <taxon>Gunneridae</taxon>
        <taxon>Pentapetalae</taxon>
        <taxon>rosids</taxon>
        <taxon>fabids</taxon>
        <taxon>Malpighiales</taxon>
        <taxon>Linaceae</taxon>
        <taxon>Linum</taxon>
    </lineage>
</organism>
<sequence>MKSSSLASILISTAVLSSSDNGSAFLAPREL</sequence>
<proteinExistence type="predicted"/>
<name>A0AAV0LK55_9ROSI</name>
<gene>
    <name evidence="1" type="ORF">LITE_LOCUS24267</name>
</gene>